<name>A0ACB8CHX4_DERSI</name>
<evidence type="ECO:0000313" key="2">
    <source>
        <dbReference type="Proteomes" id="UP000821865"/>
    </source>
</evidence>
<comment type="caution">
    <text evidence="1">The sequence shown here is derived from an EMBL/GenBank/DDBJ whole genome shotgun (WGS) entry which is preliminary data.</text>
</comment>
<sequence>MNLVPVVNTWTTANHRQNQRSSEEAQEQSASEPASLAQKCARACQNRAGQQSLSVPQGASGNAKEHNAPLGPFLRSASPVPVGQHSHLSTASSSTAGGGASLGVPDQSSASSSPKARHAASSTVGGVSVSVAAARPIATVPQLVPQQVVLVSPQGQAHGTHVYANPYVSQRPSFAHESPMHLHKGSTGPFFEDSQHQQQQPLPSPSSMMIGAAGGMPEDRLALDSALQDNYYHQMEENYQIQLYHQQKRQQYAQQSHNQLSLHPAEHHQPLHSPGPPHITRVSVNAGGSSPVSSSSSVSSQHQLPSPVSISATTVVTYTPGIFSSSQLLPTAITSAAAALPIPSGHLAVSAAAVATTASPTSSHPQLLSLAPQNVSSAGGSNTSLQRFPNSGGGSQPRLAAKNAEELPLPPGWTVDYTMRGRRYYIDHNTKTTHWSHPYEKEGLPTGWERVDSPDHGVYYVNHITKQAQYEHPCATQYGQSGSSPPMGHLPPPQHTNFHQHSVLVPANPYLTEEIPKWLYIYSRAPQESDHKLKWNLFRLPELECFQAILNRLHRQELEEVVMSYEVKRLAIAKEMERRHALELAKGRKASTKVLFSKVLFGRLTTTEINNRAAVGILVCCGK</sequence>
<protein>
    <submittedName>
        <fullName evidence="1">Uncharacterized protein</fullName>
    </submittedName>
</protein>
<gene>
    <name evidence="1" type="ORF">HPB49_022677</name>
</gene>
<proteinExistence type="predicted"/>
<accession>A0ACB8CHX4</accession>
<organism evidence="1 2">
    <name type="scientific">Dermacentor silvarum</name>
    <name type="common">Tick</name>
    <dbReference type="NCBI Taxonomy" id="543639"/>
    <lineage>
        <taxon>Eukaryota</taxon>
        <taxon>Metazoa</taxon>
        <taxon>Ecdysozoa</taxon>
        <taxon>Arthropoda</taxon>
        <taxon>Chelicerata</taxon>
        <taxon>Arachnida</taxon>
        <taxon>Acari</taxon>
        <taxon>Parasitiformes</taxon>
        <taxon>Ixodida</taxon>
        <taxon>Ixodoidea</taxon>
        <taxon>Ixodidae</taxon>
        <taxon>Rhipicephalinae</taxon>
        <taxon>Dermacentor</taxon>
    </lineage>
</organism>
<dbReference type="EMBL" id="CM023476">
    <property type="protein sequence ID" value="KAH7942296.1"/>
    <property type="molecule type" value="Genomic_DNA"/>
</dbReference>
<reference evidence="1" key="1">
    <citation type="submission" date="2020-05" db="EMBL/GenBank/DDBJ databases">
        <title>Large-scale comparative analyses of tick genomes elucidate their genetic diversity and vector capacities.</title>
        <authorList>
            <person name="Jia N."/>
            <person name="Wang J."/>
            <person name="Shi W."/>
            <person name="Du L."/>
            <person name="Sun Y."/>
            <person name="Zhan W."/>
            <person name="Jiang J."/>
            <person name="Wang Q."/>
            <person name="Zhang B."/>
            <person name="Ji P."/>
            <person name="Sakyi L.B."/>
            <person name="Cui X."/>
            <person name="Yuan T."/>
            <person name="Jiang B."/>
            <person name="Yang W."/>
            <person name="Lam T.T.-Y."/>
            <person name="Chang Q."/>
            <person name="Ding S."/>
            <person name="Wang X."/>
            <person name="Zhu J."/>
            <person name="Ruan X."/>
            <person name="Zhao L."/>
            <person name="Wei J."/>
            <person name="Que T."/>
            <person name="Du C."/>
            <person name="Cheng J."/>
            <person name="Dai P."/>
            <person name="Han X."/>
            <person name="Huang E."/>
            <person name="Gao Y."/>
            <person name="Liu J."/>
            <person name="Shao H."/>
            <person name="Ye R."/>
            <person name="Li L."/>
            <person name="Wei W."/>
            <person name="Wang X."/>
            <person name="Wang C."/>
            <person name="Yang T."/>
            <person name="Huo Q."/>
            <person name="Li W."/>
            <person name="Guo W."/>
            <person name="Chen H."/>
            <person name="Zhou L."/>
            <person name="Ni X."/>
            <person name="Tian J."/>
            <person name="Zhou Y."/>
            <person name="Sheng Y."/>
            <person name="Liu T."/>
            <person name="Pan Y."/>
            <person name="Xia L."/>
            <person name="Li J."/>
            <person name="Zhao F."/>
            <person name="Cao W."/>
        </authorList>
    </citation>
    <scope>NUCLEOTIDE SEQUENCE</scope>
    <source>
        <strain evidence="1">Dsil-2018</strain>
    </source>
</reference>
<keyword evidence="2" id="KW-1185">Reference proteome</keyword>
<dbReference type="Proteomes" id="UP000821865">
    <property type="component" value="Chromosome 7"/>
</dbReference>
<evidence type="ECO:0000313" key="1">
    <source>
        <dbReference type="EMBL" id="KAH7942296.1"/>
    </source>
</evidence>